<accession>A0A2P5CSR1</accession>
<feature type="non-terminal residue" evidence="1">
    <location>
        <position position="1"/>
    </location>
</feature>
<reference evidence="2" key="1">
    <citation type="submission" date="2016-06" db="EMBL/GenBank/DDBJ databases">
        <title>Parallel loss of symbiosis genes in relatives of nitrogen-fixing non-legume Parasponia.</title>
        <authorList>
            <person name="Van Velzen R."/>
            <person name="Holmer R."/>
            <person name="Bu F."/>
            <person name="Rutten L."/>
            <person name="Van Zeijl A."/>
            <person name="Liu W."/>
            <person name="Santuari L."/>
            <person name="Cao Q."/>
            <person name="Sharma T."/>
            <person name="Shen D."/>
            <person name="Roswanjaya Y."/>
            <person name="Wardhani T."/>
            <person name="Kalhor M.S."/>
            <person name="Jansen J."/>
            <person name="Van den Hoogen J."/>
            <person name="Gungor B."/>
            <person name="Hartog M."/>
            <person name="Hontelez J."/>
            <person name="Verver J."/>
            <person name="Yang W.-C."/>
            <person name="Schijlen E."/>
            <person name="Repin R."/>
            <person name="Schilthuizen M."/>
            <person name="Schranz E."/>
            <person name="Heidstra R."/>
            <person name="Miyata K."/>
            <person name="Fedorova E."/>
            <person name="Kohlen W."/>
            <person name="Bisseling T."/>
            <person name="Smit S."/>
            <person name="Geurts R."/>
        </authorList>
    </citation>
    <scope>NUCLEOTIDE SEQUENCE [LARGE SCALE GENOMIC DNA]</scope>
    <source>
        <strain evidence="2">cv. RG33-2</strain>
    </source>
</reference>
<evidence type="ECO:0000313" key="2">
    <source>
        <dbReference type="Proteomes" id="UP000237000"/>
    </source>
</evidence>
<protein>
    <submittedName>
        <fullName evidence="1">Uncharacterized protein</fullName>
    </submittedName>
</protein>
<name>A0A2P5CSR1_TREOI</name>
<dbReference type="Proteomes" id="UP000237000">
    <property type="component" value="Unassembled WGS sequence"/>
</dbReference>
<proteinExistence type="predicted"/>
<comment type="caution">
    <text evidence="1">The sequence shown here is derived from an EMBL/GenBank/DDBJ whole genome shotgun (WGS) entry which is preliminary data.</text>
</comment>
<sequence length="30" mass="3276">SPGYSTTASTKLYLVPWHNSYNPISTTSTT</sequence>
<keyword evidence="2" id="KW-1185">Reference proteome</keyword>
<dbReference type="InParanoid" id="A0A2P5CSR1"/>
<evidence type="ECO:0000313" key="1">
    <source>
        <dbReference type="EMBL" id="PON64077.1"/>
    </source>
</evidence>
<dbReference type="AlphaFoldDB" id="A0A2P5CSR1"/>
<gene>
    <name evidence="1" type="ORF">TorRG33x02_274280</name>
</gene>
<dbReference type="EMBL" id="JXTC01000331">
    <property type="protein sequence ID" value="PON64077.1"/>
    <property type="molecule type" value="Genomic_DNA"/>
</dbReference>
<organism evidence="1 2">
    <name type="scientific">Trema orientale</name>
    <name type="common">Charcoal tree</name>
    <name type="synonym">Celtis orientalis</name>
    <dbReference type="NCBI Taxonomy" id="63057"/>
    <lineage>
        <taxon>Eukaryota</taxon>
        <taxon>Viridiplantae</taxon>
        <taxon>Streptophyta</taxon>
        <taxon>Embryophyta</taxon>
        <taxon>Tracheophyta</taxon>
        <taxon>Spermatophyta</taxon>
        <taxon>Magnoliopsida</taxon>
        <taxon>eudicotyledons</taxon>
        <taxon>Gunneridae</taxon>
        <taxon>Pentapetalae</taxon>
        <taxon>rosids</taxon>
        <taxon>fabids</taxon>
        <taxon>Rosales</taxon>
        <taxon>Cannabaceae</taxon>
        <taxon>Trema</taxon>
    </lineage>
</organism>